<sequence>MIPKPTGFLNGSSDWTFGQVIAILLLAGPLLTIVESFRLDDGRGRYHPTGETTHELLAQDVTTVQAMPSASGSSGPCLAPSENSGLLGHMTWSSYSSTLDTACIYCMLISIPILLFLIYGAVGVGSFTQSFALFGAGYSCYFFLFAPVIGLWELILLSLAFKGTSNGQSPWIRPTLRLLGVSFFPSSYLSFFIYVTLTEFPSMSLAWLGITQATLVVFYGLFATLQAYLNRH</sequence>
<name>A0A1L9UBH5_ASPBC</name>
<proteinExistence type="predicted"/>
<gene>
    <name evidence="2" type="ORF">ASPBRDRAFT_132119</name>
</gene>
<evidence type="ECO:0000313" key="2">
    <source>
        <dbReference type="EMBL" id="OJJ69047.1"/>
    </source>
</evidence>
<accession>A0A1L9UBH5</accession>
<evidence type="ECO:0000313" key="3">
    <source>
        <dbReference type="Proteomes" id="UP000184499"/>
    </source>
</evidence>
<keyword evidence="1" id="KW-0472">Membrane</keyword>
<dbReference type="GeneID" id="93570890"/>
<reference evidence="3" key="1">
    <citation type="journal article" date="2017" name="Genome Biol.">
        <title>Comparative genomics reveals high biological diversity and specific adaptations in the industrially and medically important fungal genus Aspergillus.</title>
        <authorList>
            <person name="de Vries R.P."/>
            <person name="Riley R."/>
            <person name="Wiebenga A."/>
            <person name="Aguilar-Osorio G."/>
            <person name="Amillis S."/>
            <person name="Uchima C.A."/>
            <person name="Anderluh G."/>
            <person name="Asadollahi M."/>
            <person name="Askin M."/>
            <person name="Barry K."/>
            <person name="Battaglia E."/>
            <person name="Bayram O."/>
            <person name="Benocci T."/>
            <person name="Braus-Stromeyer S.A."/>
            <person name="Caldana C."/>
            <person name="Canovas D."/>
            <person name="Cerqueira G.C."/>
            <person name="Chen F."/>
            <person name="Chen W."/>
            <person name="Choi C."/>
            <person name="Clum A."/>
            <person name="Dos Santos R.A."/>
            <person name="Damasio A.R."/>
            <person name="Diallinas G."/>
            <person name="Emri T."/>
            <person name="Fekete E."/>
            <person name="Flipphi M."/>
            <person name="Freyberg S."/>
            <person name="Gallo A."/>
            <person name="Gournas C."/>
            <person name="Habgood R."/>
            <person name="Hainaut M."/>
            <person name="Harispe M.L."/>
            <person name="Henrissat B."/>
            <person name="Hilden K.S."/>
            <person name="Hope R."/>
            <person name="Hossain A."/>
            <person name="Karabika E."/>
            <person name="Karaffa L."/>
            <person name="Karanyi Z."/>
            <person name="Krasevec N."/>
            <person name="Kuo A."/>
            <person name="Kusch H."/>
            <person name="LaButti K."/>
            <person name="Lagendijk E.L."/>
            <person name="Lapidus A."/>
            <person name="Levasseur A."/>
            <person name="Lindquist E."/>
            <person name="Lipzen A."/>
            <person name="Logrieco A.F."/>
            <person name="MacCabe A."/>
            <person name="Maekelae M.R."/>
            <person name="Malavazi I."/>
            <person name="Melin P."/>
            <person name="Meyer V."/>
            <person name="Mielnichuk N."/>
            <person name="Miskei M."/>
            <person name="Molnar A.P."/>
            <person name="Mule G."/>
            <person name="Ngan C.Y."/>
            <person name="Orejas M."/>
            <person name="Orosz E."/>
            <person name="Ouedraogo J.P."/>
            <person name="Overkamp K.M."/>
            <person name="Park H.-S."/>
            <person name="Perrone G."/>
            <person name="Piumi F."/>
            <person name="Punt P.J."/>
            <person name="Ram A.F."/>
            <person name="Ramon A."/>
            <person name="Rauscher S."/>
            <person name="Record E."/>
            <person name="Riano-Pachon D.M."/>
            <person name="Robert V."/>
            <person name="Roehrig J."/>
            <person name="Ruller R."/>
            <person name="Salamov A."/>
            <person name="Salih N.S."/>
            <person name="Samson R.A."/>
            <person name="Sandor E."/>
            <person name="Sanguinetti M."/>
            <person name="Schuetze T."/>
            <person name="Sepcic K."/>
            <person name="Shelest E."/>
            <person name="Sherlock G."/>
            <person name="Sophianopoulou V."/>
            <person name="Squina F.M."/>
            <person name="Sun H."/>
            <person name="Susca A."/>
            <person name="Todd R.B."/>
            <person name="Tsang A."/>
            <person name="Unkles S.E."/>
            <person name="van de Wiele N."/>
            <person name="van Rossen-Uffink D."/>
            <person name="Oliveira J.V."/>
            <person name="Vesth T.C."/>
            <person name="Visser J."/>
            <person name="Yu J.-H."/>
            <person name="Zhou M."/>
            <person name="Andersen M.R."/>
            <person name="Archer D.B."/>
            <person name="Baker S.E."/>
            <person name="Benoit I."/>
            <person name="Brakhage A.A."/>
            <person name="Braus G.H."/>
            <person name="Fischer R."/>
            <person name="Frisvad J.C."/>
            <person name="Goldman G.H."/>
            <person name="Houbraken J."/>
            <person name="Oakley B."/>
            <person name="Pocsi I."/>
            <person name="Scazzocchio C."/>
            <person name="Seiboth B."/>
            <person name="vanKuyk P.A."/>
            <person name="Wortman J."/>
            <person name="Dyer P.S."/>
            <person name="Grigoriev I.V."/>
        </authorList>
    </citation>
    <scope>NUCLEOTIDE SEQUENCE [LARGE SCALE GENOMIC DNA]</scope>
    <source>
        <strain evidence="3">CBS 101740 / IMI 381727 / IBT 21946</strain>
    </source>
</reference>
<feature type="transmembrane region" description="Helical" evidence="1">
    <location>
        <begin position="15"/>
        <end position="34"/>
    </location>
</feature>
<feature type="transmembrane region" description="Helical" evidence="1">
    <location>
        <begin position="207"/>
        <end position="229"/>
    </location>
</feature>
<dbReference type="EMBL" id="KV878689">
    <property type="protein sequence ID" value="OJJ69047.1"/>
    <property type="molecule type" value="Genomic_DNA"/>
</dbReference>
<feature type="transmembrane region" description="Helical" evidence="1">
    <location>
        <begin position="142"/>
        <end position="164"/>
    </location>
</feature>
<dbReference type="Proteomes" id="UP000184499">
    <property type="component" value="Unassembled WGS sequence"/>
</dbReference>
<dbReference type="VEuPathDB" id="FungiDB:ASPBRDRAFT_132119"/>
<dbReference type="STRING" id="767769.A0A1L9UBH5"/>
<protein>
    <submittedName>
        <fullName evidence="2">Uncharacterized protein</fullName>
    </submittedName>
</protein>
<dbReference type="RefSeq" id="XP_067476296.1">
    <property type="nucleotide sequence ID" value="XM_067618402.1"/>
</dbReference>
<keyword evidence="3" id="KW-1185">Reference proteome</keyword>
<keyword evidence="1" id="KW-0812">Transmembrane</keyword>
<evidence type="ECO:0000256" key="1">
    <source>
        <dbReference type="SAM" id="Phobius"/>
    </source>
</evidence>
<keyword evidence="1" id="KW-1133">Transmembrane helix</keyword>
<dbReference type="AlphaFoldDB" id="A0A1L9UBH5"/>
<feature type="transmembrane region" description="Helical" evidence="1">
    <location>
        <begin position="102"/>
        <end position="122"/>
    </location>
</feature>
<feature type="transmembrane region" description="Helical" evidence="1">
    <location>
        <begin position="176"/>
        <end position="195"/>
    </location>
</feature>
<dbReference type="OrthoDB" id="5427664at2759"/>
<organism evidence="2 3">
    <name type="scientific">Aspergillus brasiliensis (strain CBS 101740 / IMI 381727 / IBT 21946)</name>
    <dbReference type="NCBI Taxonomy" id="767769"/>
    <lineage>
        <taxon>Eukaryota</taxon>
        <taxon>Fungi</taxon>
        <taxon>Dikarya</taxon>
        <taxon>Ascomycota</taxon>
        <taxon>Pezizomycotina</taxon>
        <taxon>Eurotiomycetes</taxon>
        <taxon>Eurotiomycetidae</taxon>
        <taxon>Eurotiales</taxon>
        <taxon>Aspergillaceae</taxon>
        <taxon>Aspergillus</taxon>
        <taxon>Aspergillus subgen. Circumdati</taxon>
    </lineage>
</organism>